<reference evidence="3" key="2">
    <citation type="submission" date="2021-08" db="EMBL/GenBank/DDBJ databases">
        <authorList>
            <person name="Gostincar C."/>
            <person name="Sun X."/>
            <person name="Song Z."/>
            <person name="Gunde-Cimerman N."/>
        </authorList>
    </citation>
    <scope>NUCLEOTIDE SEQUENCE</scope>
    <source>
        <strain evidence="3">EXF-9298</strain>
    </source>
</reference>
<feature type="transmembrane region" description="Helical" evidence="2">
    <location>
        <begin position="224"/>
        <end position="243"/>
    </location>
</feature>
<feature type="region of interest" description="Disordered" evidence="1">
    <location>
        <begin position="94"/>
        <end position="120"/>
    </location>
</feature>
<name>A0A9P8FUC2_AURME</name>
<feature type="compositionally biased region" description="Low complexity" evidence="1">
    <location>
        <begin position="99"/>
        <end position="111"/>
    </location>
</feature>
<feature type="transmembrane region" description="Helical" evidence="2">
    <location>
        <begin position="126"/>
        <end position="144"/>
    </location>
</feature>
<feature type="transmembrane region" description="Helical" evidence="2">
    <location>
        <begin position="181"/>
        <end position="203"/>
    </location>
</feature>
<dbReference type="EMBL" id="JAHFXS010000665">
    <property type="protein sequence ID" value="KAG9982845.1"/>
    <property type="molecule type" value="Genomic_DNA"/>
</dbReference>
<sequence>MVTINMSTEPIGRGWTRLSSPSRSSNEELNQSNPKEQSSPPKYRYAATNYFATSNYNMETSPVAASAGSRRIRSSNYALPTALPSSIEMQDIGISSTNSGGPLAPGSLPAPATQPNNSANPPRKPAWLALLLALILFIISIALHPNFLGPEPWSRTSWSREGVNEHLSVKQVIFATIPAKVVWGMFLAILGLNVLVLQVMYSYATIAATSTDRRSASFVGFRNLFFLVVVVLQAVFMWGWLLWSI</sequence>
<evidence type="ECO:0000256" key="2">
    <source>
        <dbReference type="SAM" id="Phobius"/>
    </source>
</evidence>
<feature type="non-terminal residue" evidence="3">
    <location>
        <position position="245"/>
    </location>
</feature>
<comment type="caution">
    <text evidence="3">The sequence shown here is derived from an EMBL/GenBank/DDBJ whole genome shotgun (WGS) entry which is preliminary data.</text>
</comment>
<keyword evidence="2" id="KW-1133">Transmembrane helix</keyword>
<feature type="compositionally biased region" description="Polar residues" evidence="1">
    <location>
        <begin position="17"/>
        <end position="40"/>
    </location>
</feature>
<accession>A0A9P8FUC2</accession>
<evidence type="ECO:0000256" key="1">
    <source>
        <dbReference type="SAM" id="MobiDB-lite"/>
    </source>
</evidence>
<reference evidence="3" key="1">
    <citation type="journal article" date="2021" name="J Fungi (Basel)">
        <title>Virulence traits and population genomics of the black yeast Aureobasidium melanogenum.</title>
        <authorList>
            <person name="Cernosa A."/>
            <person name="Sun X."/>
            <person name="Gostincar C."/>
            <person name="Fang C."/>
            <person name="Gunde-Cimerman N."/>
            <person name="Song Z."/>
        </authorList>
    </citation>
    <scope>NUCLEOTIDE SEQUENCE</scope>
    <source>
        <strain evidence="3">EXF-9298</strain>
    </source>
</reference>
<proteinExistence type="predicted"/>
<organism evidence="3 4">
    <name type="scientific">Aureobasidium melanogenum</name>
    <name type="common">Aureobasidium pullulans var. melanogenum</name>
    <dbReference type="NCBI Taxonomy" id="46634"/>
    <lineage>
        <taxon>Eukaryota</taxon>
        <taxon>Fungi</taxon>
        <taxon>Dikarya</taxon>
        <taxon>Ascomycota</taxon>
        <taxon>Pezizomycotina</taxon>
        <taxon>Dothideomycetes</taxon>
        <taxon>Dothideomycetidae</taxon>
        <taxon>Dothideales</taxon>
        <taxon>Saccotheciaceae</taxon>
        <taxon>Aureobasidium</taxon>
    </lineage>
</organism>
<keyword evidence="2" id="KW-0472">Membrane</keyword>
<dbReference type="AlphaFoldDB" id="A0A9P8FUC2"/>
<keyword evidence="2" id="KW-0812">Transmembrane</keyword>
<feature type="region of interest" description="Disordered" evidence="1">
    <location>
        <begin position="1"/>
        <end position="43"/>
    </location>
</feature>
<evidence type="ECO:0000313" key="4">
    <source>
        <dbReference type="Proteomes" id="UP000729357"/>
    </source>
</evidence>
<gene>
    <name evidence="3" type="ORF">KCU98_g6501</name>
</gene>
<dbReference type="Proteomes" id="UP000729357">
    <property type="component" value="Unassembled WGS sequence"/>
</dbReference>
<keyword evidence="4" id="KW-1185">Reference proteome</keyword>
<evidence type="ECO:0000313" key="3">
    <source>
        <dbReference type="EMBL" id="KAG9982845.1"/>
    </source>
</evidence>
<protein>
    <submittedName>
        <fullName evidence="3">Uncharacterized protein</fullName>
    </submittedName>
</protein>